<dbReference type="EMBL" id="CP154795">
    <property type="protein sequence ID" value="XAN09258.1"/>
    <property type="molecule type" value="Genomic_DNA"/>
</dbReference>
<dbReference type="Proteomes" id="UP001442841">
    <property type="component" value="Chromosome"/>
</dbReference>
<sequence length="316" mass="34892">MSTAKAGYARLPFSWLEDEVFTDVMSAGAFRLRVLLTAHCAYDLTDGWVSERLMRSLVDQPDSLEELLRLGYLEPAVREDRGVQIEGYRLLGFGDEQMSRDQRLAEREAARNRMRNARASRKGNGVRANVRPNVQENTVRTDDERSRRSSSASSSGSGRDSVVAAIGDPTLEVAQGATRRLDGSDRLASGPQSANRQQPIQADNKHCDSASTFALPATPFRNPAHPPRGKPAESGGSGNYEQPLHASQAEMLLLARISPERFVRQMRVKADQKGWAHIDWSGLVAKQRFVKTLAVRQGEVEALLPQVEAWLAEGAQ</sequence>
<feature type="region of interest" description="Disordered" evidence="1">
    <location>
        <begin position="102"/>
        <end position="242"/>
    </location>
</feature>
<evidence type="ECO:0000313" key="3">
    <source>
        <dbReference type="Proteomes" id="UP001442841"/>
    </source>
</evidence>
<organism evidence="2 3">
    <name type="scientific">Ammonicoccus fulvus</name>
    <dbReference type="NCBI Taxonomy" id="3138240"/>
    <lineage>
        <taxon>Bacteria</taxon>
        <taxon>Bacillati</taxon>
        <taxon>Actinomycetota</taxon>
        <taxon>Actinomycetes</taxon>
        <taxon>Propionibacteriales</taxon>
        <taxon>Propionibacteriaceae</taxon>
        <taxon>Ammonicoccus</taxon>
    </lineage>
</organism>
<gene>
    <name evidence="2" type="ORF">AADG42_18695</name>
</gene>
<feature type="compositionally biased region" description="Polar residues" evidence="1">
    <location>
        <begin position="190"/>
        <end position="201"/>
    </location>
</feature>
<reference evidence="2 3" key="1">
    <citation type="submission" date="2024-04" db="EMBL/GenBank/DDBJ databases">
        <title>Isolation of an actinomycete strain from pig manure.</title>
        <authorList>
            <person name="Gong T."/>
            <person name="Yu Z."/>
            <person name="An M."/>
            <person name="Wei C."/>
            <person name="Yang W."/>
            <person name="Liu L."/>
        </authorList>
    </citation>
    <scope>NUCLEOTIDE SEQUENCE [LARGE SCALE GENOMIC DNA]</scope>
    <source>
        <strain evidence="2 3">ZF39</strain>
    </source>
</reference>
<keyword evidence="3" id="KW-1185">Reference proteome</keyword>
<evidence type="ECO:0008006" key="4">
    <source>
        <dbReference type="Google" id="ProtNLM"/>
    </source>
</evidence>
<protein>
    <recommendedName>
        <fullName evidence="4">DUF1376 domain-containing protein</fullName>
    </recommendedName>
</protein>
<accession>A0ABZ3FWX5</accession>
<dbReference type="RefSeq" id="WP_425310708.1">
    <property type="nucleotide sequence ID" value="NZ_CP154795.1"/>
</dbReference>
<feature type="compositionally biased region" description="Basic and acidic residues" evidence="1">
    <location>
        <begin position="102"/>
        <end position="111"/>
    </location>
</feature>
<name>A0ABZ3FWX5_9ACTN</name>
<proteinExistence type="predicted"/>
<feature type="compositionally biased region" description="Low complexity" evidence="1">
    <location>
        <begin position="149"/>
        <end position="165"/>
    </location>
</feature>
<feature type="compositionally biased region" description="Basic residues" evidence="1">
    <location>
        <begin position="112"/>
        <end position="121"/>
    </location>
</feature>
<evidence type="ECO:0000256" key="1">
    <source>
        <dbReference type="SAM" id="MobiDB-lite"/>
    </source>
</evidence>
<evidence type="ECO:0000313" key="2">
    <source>
        <dbReference type="EMBL" id="XAN09258.1"/>
    </source>
</evidence>